<reference evidence="3 4" key="1">
    <citation type="journal article" date="2015" name="Plant Cell">
        <title>Oil accumulation by the oleaginous diatom Fistulifera solaris as revealed by the genome and transcriptome.</title>
        <authorList>
            <person name="Tanaka T."/>
            <person name="Maeda Y."/>
            <person name="Veluchamy A."/>
            <person name="Tanaka M."/>
            <person name="Abida H."/>
            <person name="Marechal E."/>
            <person name="Bowler C."/>
            <person name="Muto M."/>
            <person name="Sunaga Y."/>
            <person name="Tanaka M."/>
            <person name="Yoshino T."/>
            <person name="Taniguchi T."/>
            <person name="Fukuda Y."/>
            <person name="Nemoto M."/>
            <person name="Matsumoto M."/>
            <person name="Wong P.S."/>
            <person name="Aburatani S."/>
            <person name="Fujibuchi W."/>
        </authorList>
    </citation>
    <scope>NUCLEOTIDE SEQUENCE [LARGE SCALE GENOMIC DNA]</scope>
    <source>
        <strain evidence="3 4">JPCC DA0580</strain>
    </source>
</reference>
<dbReference type="InParanoid" id="A0A1Z5JH50"/>
<proteinExistence type="predicted"/>
<gene>
    <name evidence="3" type="ORF">FisN_17Hu020</name>
</gene>
<dbReference type="OrthoDB" id="498381at2759"/>
<keyword evidence="4" id="KW-1185">Reference proteome</keyword>
<organism evidence="3 4">
    <name type="scientific">Fistulifera solaris</name>
    <name type="common">Oleaginous diatom</name>
    <dbReference type="NCBI Taxonomy" id="1519565"/>
    <lineage>
        <taxon>Eukaryota</taxon>
        <taxon>Sar</taxon>
        <taxon>Stramenopiles</taxon>
        <taxon>Ochrophyta</taxon>
        <taxon>Bacillariophyta</taxon>
        <taxon>Bacillariophyceae</taxon>
        <taxon>Bacillariophycidae</taxon>
        <taxon>Naviculales</taxon>
        <taxon>Naviculaceae</taxon>
        <taxon>Fistulifera</taxon>
    </lineage>
</organism>
<comment type="caution">
    <text evidence="3">The sequence shown here is derived from an EMBL/GenBank/DDBJ whole genome shotgun (WGS) entry which is preliminary data.</text>
</comment>
<protein>
    <recommendedName>
        <fullName evidence="2">Helicase-associated domain-containing protein</fullName>
    </recommendedName>
</protein>
<feature type="domain" description="Helicase-associated" evidence="2">
    <location>
        <begin position="114"/>
        <end position="173"/>
    </location>
</feature>
<sequence>MDLLDYTSDESSFAAPENNGDVLEVRHETTSRDDKIWMKMYKKLTVFHKANGHCNVPNVDVHESLHTWVTTQQSSQRAGNLRRDREALLNDLSFDWCSPIANTRNITKKESKYDKAWNHMYQRLLVFRKAQGHTMVTANDDNELCEWITKQRYKKRNGKLLSNRKELMDQIGFVWDVRDDWDEYYQRLVTYKLENGHMDVKQSKDKDLYDWMRRQRQVKRQNKMRADREEQLNEIGFVWSTQSAARKKRHATNSLSSSESACKMKTRSSTIAEKERNTNNELISEGKGSFDQTGTPRRGKTNSQRFVDQPSLMDQRQLAEDKSVRLLNPLRARTEVCSPSRKGLFKGVASKGSAETESAVSWAQESETFEGILNFDAGASTVTSVEVKERKVDHSGEGFASLEQLDGIDFCRFWGHCDDGEKDDTPEVNLETFVVDMEGKKRARSENEDMEPSTRSIERSVRREKAIALQKRRIRRWRRSKKKLALDRAAGKATINRTFARATANTEKCDFPPKRPKRIVTPNQMDSGSKNDDSSV</sequence>
<evidence type="ECO:0000259" key="2">
    <source>
        <dbReference type="Pfam" id="PF03457"/>
    </source>
</evidence>
<dbReference type="AlphaFoldDB" id="A0A1Z5JH50"/>
<dbReference type="PANTHER" id="PTHR33418">
    <property type="entry name" value="HELICASE-ASSOCIATED"/>
    <property type="match status" value="1"/>
</dbReference>
<evidence type="ECO:0000313" key="3">
    <source>
        <dbReference type="EMBL" id="GAX13091.1"/>
    </source>
</evidence>
<feature type="domain" description="Helicase-associated" evidence="2">
    <location>
        <begin position="34"/>
        <end position="94"/>
    </location>
</feature>
<feature type="region of interest" description="Disordered" evidence="1">
    <location>
        <begin position="504"/>
        <end position="536"/>
    </location>
</feature>
<evidence type="ECO:0000313" key="4">
    <source>
        <dbReference type="Proteomes" id="UP000198406"/>
    </source>
</evidence>
<evidence type="ECO:0000256" key="1">
    <source>
        <dbReference type="SAM" id="MobiDB-lite"/>
    </source>
</evidence>
<dbReference type="PANTHER" id="PTHR33418:SF1">
    <property type="entry name" value="HELICASE-ASSOCIATED DOMAIN-CONTAINING PROTEIN"/>
    <property type="match status" value="1"/>
</dbReference>
<feature type="domain" description="Helicase-associated" evidence="2">
    <location>
        <begin position="179"/>
        <end position="237"/>
    </location>
</feature>
<dbReference type="Proteomes" id="UP000198406">
    <property type="component" value="Unassembled WGS sequence"/>
</dbReference>
<accession>A0A1Z5JH50</accession>
<dbReference type="EMBL" id="BDSP01000061">
    <property type="protein sequence ID" value="GAX13091.1"/>
    <property type="molecule type" value="Genomic_DNA"/>
</dbReference>
<name>A0A1Z5JH50_FISSO</name>
<dbReference type="Pfam" id="PF03457">
    <property type="entry name" value="HA"/>
    <property type="match status" value="3"/>
</dbReference>
<feature type="region of interest" description="Disordered" evidence="1">
    <location>
        <begin position="248"/>
        <end position="303"/>
    </location>
</feature>
<dbReference type="InterPro" id="IPR005114">
    <property type="entry name" value="Helicase_assoc"/>
</dbReference>
<dbReference type="Gene3D" id="6.10.140.530">
    <property type="match status" value="3"/>
</dbReference>
<feature type="compositionally biased region" description="Polar residues" evidence="1">
    <location>
        <begin position="290"/>
        <end position="303"/>
    </location>
</feature>